<reference evidence="2" key="1">
    <citation type="submission" date="2018-02" db="EMBL/GenBank/DDBJ databases">
        <title>Rhizophora mucronata_Transcriptome.</title>
        <authorList>
            <person name="Meera S.P."/>
            <person name="Sreeshan A."/>
            <person name="Augustine A."/>
        </authorList>
    </citation>
    <scope>NUCLEOTIDE SEQUENCE</scope>
    <source>
        <tissue evidence="2">Leaf</tissue>
    </source>
</reference>
<dbReference type="AlphaFoldDB" id="A0A2P2R492"/>
<dbReference type="EMBL" id="GGEC01093592">
    <property type="protein sequence ID" value="MBX74076.1"/>
    <property type="molecule type" value="Transcribed_RNA"/>
</dbReference>
<evidence type="ECO:0000256" key="1">
    <source>
        <dbReference type="SAM" id="MobiDB-lite"/>
    </source>
</evidence>
<proteinExistence type="predicted"/>
<protein>
    <submittedName>
        <fullName evidence="2">Uncharacterized protein</fullName>
    </submittedName>
</protein>
<organism evidence="2">
    <name type="scientific">Rhizophora mucronata</name>
    <name type="common">Asiatic mangrove</name>
    <dbReference type="NCBI Taxonomy" id="61149"/>
    <lineage>
        <taxon>Eukaryota</taxon>
        <taxon>Viridiplantae</taxon>
        <taxon>Streptophyta</taxon>
        <taxon>Embryophyta</taxon>
        <taxon>Tracheophyta</taxon>
        <taxon>Spermatophyta</taxon>
        <taxon>Magnoliopsida</taxon>
        <taxon>eudicotyledons</taxon>
        <taxon>Gunneridae</taxon>
        <taxon>Pentapetalae</taxon>
        <taxon>rosids</taxon>
        <taxon>fabids</taxon>
        <taxon>Malpighiales</taxon>
        <taxon>Rhizophoraceae</taxon>
        <taxon>Rhizophora</taxon>
    </lineage>
</organism>
<sequence length="23" mass="2719">MEENNKINQTKKHGSVSVTFTYY</sequence>
<accession>A0A2P2R492</accession>
<name>A0A2P2R492_RHIMU</name>
<feature type="region of interest" description="Disordered" evidence="1">
    <location>
        <begin position="1"/>
        <end position="23"/>
    </location>
</feature>
<evidence type="ECO:0000313" key="2">
    <source>
        <dbReference type="EMBL" id="MBX74076.1"/>
    </source>
</evidence>